<reference evidence="7 8" key="1">
    <citation type="submission" date="2024-09" db="EMBL/GenBank/DDBJ databases">
        <title>Rethinking Asexuality: The Enigmatic Case of Functional Sexual Genes in Lepraria (Stereocaulaceae).</title>
        <authorList>
            <person name="Doellman M."/>
            <person name="Sun Y."/>
            <person name="Barcenas-Pena A."/>
            <person name="Lumbsch H.T."/>
            <person name="Grewe F."/>
        </authorList>
    </citation>
    <scope>NUCLEOTIDE SEQUENCE [LARGE SCALE GENOMIC DNA]</scope>
    <source>
        <strain evidence="7 8">Mercado 3170</strain>
    </source>
</reference>
<accession>A0ABR4AQJ0</accession>
<dbReference type="InterPro" id="IPR023209">
    <property type="entry name" value="DAO"/>
</dbReference>
<dbReference type="SUPFAM" id="SSF54373">
    <property type="entry name" value="FAD-linked reductases, C-terminal domain"/>
    <property type="match status" value="1"/>
</dbReference>
<proteinExistence type="inferred from homology"/>
<keyword evidence="8" id="KW-1185">Reference proteome</keyword>
<evidence type="ECO:0000256" key="5">
    <source>
        <dbReference type="ARBA" id="ARBA00023002"/>
    </source>
</evidence>
<name>A0ABR4AQJ0_9LECA</name>
<dbReference type="Proteomes" id="UP001590950">
    <property type="component" value="Unassembled WGS sequence"/>
</dbReference>
<dbReference type="PANTHER" id="PTHR11530">
    <property type="entry name" value="D-AMINO ACID OXIDASE"/>
    <property type="match status" value="1"/>
</dbReference>
<sequence length="369" mass="39474">MSTSTSTSTFPPNPKPNHIIILGAGITALQTAVYLQRAGYSTTIVAEHTPGDESGLYTSPWAGAQWRSHAGEDEREEQEWDRETYEEWMGTVRRGEGGRSGLGIVPSTNYWSSPTAPLPWWHNLVEYFHVLSPFQCLPPTQSAVSFSTICINVPLHLQYLLASFHTAGGKLVKARLPTDTGFSGALKAAAALAKDASFGEVCCFINATGLGAKTLVPDAGMFPVKGQTVLVRGEAKSATTLVDGDRYVIPRPGSGTTILGGTREKGDWDTSVDDTTTKAILEGCKVLAPELLGKDGEFEVLSVQCGLRPAREGGARVEGEILEGGEKVVHSYGHAGAGYQNAVGCARKVVRLVKELKEQEDQVSGKARL</sequence>
<evidence type="ECO:0000256" key="4">
    <source>
        <dbReference type="ARBA" id="ARBA00022827"/>
    </source>
</evidence>
<dbReference type="InterPro" id="IPR006076">
    <property type="entry name" value="FAD-dep_OxRdtase"/>
</dbReference>
<dbReference type="PIRSF" id="PIRSF000189">
    <property type="entry name" value="D-aa_oxidase"/>
    <property type="match status" value="1"/>
</dbReference>
<evidence type="ECO:0000313" key="8">
    <source>
        <dbReference type="Proteomes" id="UP001590950"/>
    </source>
</evidence>
<keyword evidence="5" id="KW-0560">Oxidoreductase</keyword>
<keyword evidence="3" id="KW-0285">Flavoprotein</keyword>
<gene>
    <name evidence="7" type="ORF">N7G274_001060</name>
</gene>
<dbReference type="Gene3D" id="3.40.50.720">
    <property type="entry name" value="NAD(P)-binding Rossmann-like Domain"/>
    <property type="match status" value="1"/>
</dbReference>
<keyword evidence="4" id="KW-0274">FAD</keyword>
<dbReference type="SUPFAM" id="SSF51971">
    <property type="entry name" value="Nucleotide-binding domain"/>
    <property type="match status" value="1"/>
</dbReference>
<dbReference type="Pfam" id="PF01266">
    <property type="entry name" value="DAO"/>
    <property type="match status" value="1"/>
</dbReference>
<evidence type="ECO:0000256" key="2">
    <source>
        <dbReference type="ARBA" id="ARBA00006730"/>
    </source>
</evidence>
<evidence type="ECO:0000256" key="1">
    <source>
        <dbReference type="ARBA" id="ARBA00001974"/>
    </source>
</evidence>
<protein>
    <recommendedName>
        <fullName evidence="6">FAD dependent oxidoreductase domain-containing protein</fullName>
    </recommendedName>
</protein>
<dbReference type="Gene3D" id="3.30.9.10">
    <property type="entry name" value="D-Amino Acid Oxidase, subunit A, domain 2"/>
    <property type="match status" value="1"/>
</dbReference>
<comment type="cofactor">
    <cofactor evidence="1">
        <name>FAD</name>
        <dbReference type="ChEBI" id="CHEBI:57692"/>
    </cofactor>
</comment>
<organism evidence="7 8">
    <name type="scientific">Stereocaulon virgatum</name>
    <dbReference type="NCBI Taxonomy" id="373712"/>
    <lineage>
        <taxon>Eukaryota</taxon>
        <taxon>Fungi</taxon>
        <taxon>Dikarya</taxon>
        <taxon>Ascomycota</taxon>
        <taxon>Pezizomycotina</taxon>
        <taxon>Lecanoromycetes</taxon>
        <taxon>OSLEUM clade</taxon>
        <taxon>Lecanoromycetidae</taxon>
        <taxon>Lecanorales</taxon>
        <taxon>Lecanorineae</taxon>
        <taxon>Stereocaulaceae</taxon>
        <taxon>Stereocaulon</taxon>
    </lineage>
</organism>
<comment type="caution">
    <text evidence="7">The sequence shown here is derived from an EMBL/GenBank/DDBJ whole genome shotgun (WGS) entry which is preliminary data.</text>
</comment>
<evidence type="ECO:0000256" key="3">
    <source>
        <dbReference type="ARBA" id="ARBA00022630"/>
    </source>
</evidence>
<dbReference type="EMBL" id="JBEFKJ010000003">
    <property type="protein sequence ID" value="KAL2047042.1"/>
    <property type="molecule type" value="Genomic_DNA"/>
</dbReference>
<evidence type="ECO:0000259" key="6">
    <source>
        <dbReference type="Pfam" id="PF01266"/>
    </source>
</evidence>
<comment type="similarity">
    <text evidence="2">Belongs to the DAMOX/DASOX family.</text>
</comment>
<feature type="domain" description="FAD dependent oxidoreductase" evidence="6">
    <location>
        <begin position="19"/>
        <end position="351"/>
    </location>
</feature>
<dbReference type="PANTHER" id="PTHR11530:SF11">
    <property type="entry name" value="D-ASPARTATE OXIDASE"/>
    <property type="match status" value="1"/>
</dbReference>
<evidence type="ECO:0000313" key="7">
    <source>
        <dbReference type="EMBL" id="KAL2047042.1"/>
    </source>
</evidence>